<accession>H3GNN4</accession>
<dbReference type="EnsemblProtists" id="Phyra78228">
    <property type="protein sequence ID" value="Phyra78228"/>
    <property type="gene ID" value="Phyra78228"/>
</dbReference>
<dbReference type="AlphaFoldDB" id="H3GNN4"/>
<dbReference type="EMBL" id="DS566027">
    <property type="status" value="NOT_ANNOTATED_CDS"/>
    <property type="molecule type" value="Genomic_DNA"/>
</dbReference>
<dbReference type="PANTHER" id="PTHR35796:SF3">
    <property type="entry name" value="BHLH DOMAIN-CONTAINING PROTEIN"/>
    <property type="match status" value="1"/>
</dbReference>
<reference evidence="3" key="2">
    <citation type="submission" date="2015-06" db="UniProtKB">
        <authorList>
            <consortium name="EnsemblProtists"/>
        </authorList>
    </citation>
    <scope>IDENTIFICATION</scope>
    <source>
        <strain evidence="3">Pr102</strain>
    </source>
</reference>
<evidence type="ECO:0000256" key="1">
    <source>
        <dbReference type="SAM" id="Coils"/>
    </source>
</evidence>
<name>H3GNN4_PHYRM</name>
<sequence length="495" mass="55423">MAFLEDDDAVRAFEAALSFVEQYSIDTSVFTASPSGFSPAEDIELLSPSLTPAFSAHMASPGAASDSSTASPSSPVFQLSNATAARLERGPQAAGQVSAHRKASARGRKKTAGPKKPVTRGDPNRARNERKIELAFLREKVAQLELELTALQLHPRAQTRAIRQETQKQQRETKKQGDTMSVYDPVQVPTVWKEVACRQRRRREKAERENVRLKLILDNQIKMARGLESLLQKRAKQQVVECSSLSQTNKSKYSQGRTLDFRADVNDFKDLLAHLDRAYREVDTVFASNGLATMESTHRDARMREGADCMYLDIYANKVMPFGMRATAQAVWDHFKGAEKHRGNMYEGKVAKHLATPDTPDTIIEDFAKEFFADSSRADFHAKQVLRRYVEEDREVVIWVASVVPLEFDDQRVKGLGFRHQGYALTKRAAVSTPKREFSLLQMCSLVSPEKEDHTVYDPAAVRALTDFMLGTVAGNITASQELIENVLMDQVVQP</sequence>
<feature type="coiled-coil region" evidence="1">
    <location>
        <begin position="127"/>
        <end position="154"/>
    </location>
</feature>
<feature type="region of interest" description="Disordered" evidence="2">
    <location>
        <begin position="88"/>
        <end position="127"/>
    </location>
</feature>
<protein>
    <recommendedName>
        <fullName evidence="5">M96 mating-specific protein family</fullName>
    </recommendedName>
</protein>
<organism evidence="3 4">
    <name type="scientific">Phytophthora ramorum</name>
    <name type="common">Sudden oak death agent</name>
    <dbReference type="NCBI Taxonomy" id="164328"/>
    <lineage>
        <taxon>Eukaryota</taxon>
        <taxon>Sar</taxon>
        <taxon>Stramenopiles</taxon>
        <taxon>Oomycota</taxon>
        <taxon>Peronosporomycetes</taxon>
        <taxon>Peronosporales</taxon>
        <taxon>Peronosporaceae</taxon>
        <taxon>Phytophthora</taxon>
    </lineage>
</organism>
<feature type="compositionally biased region" description="Low complexity" evidence="2">
    <location>
        <begin position="59"/>
        <end position="75"/>
    </location>
</feature>
<dbReference type="HOGENOM" id="CLU_027764_2_0_1"/>
<evidence type="ECO:0008006" key="5">
    <source>
        <dbReference type="Google" id="ProtNLM"/>
    </source>
</evidence>
<dbReference type="eggNOG" id="ENOG502SKNU">
    <property type="taxonomic scope" value="Eukaryota"/>
</dbReference>
<feature type="compositionally biased region" description="Basic residues" evidence="2">
    <location>
        <begin position="99"/>
        <end position="113"/>
    </location>
</feature>
<reference evidence="4" key="1">
    <citation type="journal article" date="2006" name="Science">
        <title>Phytophthora genome sequences uncover evolutionary origins and mechanisms of pathogenesis.</title>
        <authorList>
            <person name="Tyler B.M."/>
            <person name="Tripathy S."/>
            <person name="Zhang X."/>
            <person name="Dehal P."/>
            <person name="Jiang R.H."/>
            <person name="Aerts A."/>
            <person name="Arredondo F.D."/>
            <person name="Baxter L."/>
            <person name="Bensasson D."/>
            <person name="Beynon J.L."/>
            <person name="Chapman J."/>
            <person name="Damasceno C.M."/>
            <person name="Dorrance A.E."/>
            <person name="Dou D."/>
            <person name="Dickerman A.W."/>
            <person name="Dubchak I.L."/>
            <person name="Garbelotto M."/>
            <person name="Gijzen M."/>
            <person name="Gordon S.G."/>
            <person name="Govers F."/>
            <person name="Grunwald N.J."/>
            <person name="Huang W."/>
            <person name="Ivors K.L."/>
            <person name="Jones R.W."/>
            <person name="Kamoun S."/>
            <person name="Krampis K."/>
            <person name="Lamour K.H."/>
            <person name="Lee M.K."/>
            <person name="McDonald W.H."/>
            <person name="Medina M."/>
            <person name="Meijer H.J."/>
            <person name="Nordberg E.K."/>
            <person name="Maclean D.J."/>
            <person name="Ospina-Giraldo M.D."/>
            <person name="Morris P.F."/>
            <person name="Phuntumart V."/>
            <person name="Putnam N.H."/>
            <person name="Rash S."/>
            <person name="Rose J.K."/>
            <person name="Sakihama Y."/>
            <person name="Salamov A.A."/>
            <person name="Savidor A."/>
            <person name="Scheuring C.F."/>
            <person name="Smith B.M."/>
            <person name="Sobral B.W."/>
            <person name="Terry A."/>
            <person name="Torto-Alalibo T.A."/>
            <person name="Win J."/>
            <person name="Xu Z."/>
            <person name="Zhang H."/>
            <person name="Grigoriev I.V."/>
            <person name="Rokhsar D.S."/>
            <person name="Boore J.L."/>
        </authorList>
    </citation>
    <scope>NUCLEOTIDE SEQUENCE [LARGE SCALE GENOMIC DNA]</scope>
    <source>
        <strain evidence="4">Pr102</strain>
    </source>
</reference>
<feature type="region of interest" description="Disordered" evidence="2">
    <location>
        <begin position="159"/>
        <end position="179"/>
    </location>
</feature>
<feature type="compositionally biased region" description="Basic and acidic residues" evidence="2">
    <location>
        <begin position="162"/>
        <end position="177"/>
    </location>
</feature>
<dbReference type="STRING" id="164328.H3GNN4"/>
<dbReference type="PANTHER" id="PTHR35796">
    <property type="entry name" value="HYPOTHETICAL CYTOSOLIC PROTEIN"/>
    <property type="match status" value="1"/>
</dbReference>
<dbReference type="OMA" id="MYLDIYA"/>
<dbReference type="Proteomes" id="UP000005238">
    <property type="component" value="Unassembled WGS sequence"/>
</dbReference>
<dbReference type="VEuPathDB" id="FungiDB:KRP23_5158"/>
<dbReference type="VEuPathDB" id="FungiDB:KRP22_5066"/>
<feature type="region of interest" description="Disordered" evidence="2">
    <location>
        <begin position="57"/>
        <end position="76"/>
    </location>
</feature>
<keyword evidence="1" id="KW-0175">Coiled coil</keyword>
<evidence type="ECO:0000256" key="2">
    <source>
        <dbReference type="SAM" id="MobiDB-lite"/>
    </source>
</evidence>
<keyword evidence="4" id="KW-1185">Reference proteome</keyword>
<evidence type="ECO:0000313" key="4">
    <source>
        <dbReference type="Proteomes" id="UP000005238"/>
    </source>
</evidence>
<proteinExistence type="predicted"/>
<evidence type="ECO:0000313" key="3">
    <source>
        <dbReference type="EnsemblProtists" id="Phyra78228"/>
    </source>
</evidence>
<dbReference type="InParanoid" id="H3GNN4"/>